<dbReference type="EMBL" id="CAJNOR010004568">
    <property type="protein sequence ID" value="CAF1512371.1"/>
    <property type="molecule type" value="Genomic_DNA"/>
</dbReference>
<dbReference type="Proteomes" id="UP000663828">
    <property type="component" value="Unassembled WGS sequence"/>
</dbReference>
<proteinExistence type="predicted"/>
<keyword evidence="2" id="KW-1185">Reference proteome</keyword>
<comment type="caution">
    <text evidence="1">The sequence shown here is derived from an EMBL/GenBank/DDBJ whole genome shotgun (WGS) entry which is preliminary data.</text>
</comment>
<dbReference type="AlphaFoldDB" id="A0A815TYB4"/>
<sequence length="533" mass="62441">MSIVKRFKHALTEFETLPNELFLEMFGYLTCIETVWAFARLNNRFRNLTLEYCRTFDFKSISKTKLDYITQQHDIRRWKSLRLSDDDDTPGQVTYFCQILSFANNLSHLEALTVVNTQCTITNSLLSQITSFQHLVSLTIGSICGKNLPCINLVSLKYLSINSCMHTIWFQKISLDGLQHTFEHNCNHEHCLVYPTTLRNLKIFADRQGGTDIVRTALKSLSKLTNLAIYDGAWENAVPDGRVWEELIKVSLPCLKEFNFCFKFWRDFTSTSDIDSIISTFSTPFYRQQKSWFVQCDTHYQQFSVAMLYSLPYAFEHFEVITHSSQNSLSNINETSKMQSYKSVKTLVVDAKCETMNERLLLRNIVNLHLTHRHIFVNWILKIRRLTQLTLGHQSLATPYQVLCSITNRWKHKLICDILSRKIRSLKLTSSDCFSVNLKNYIKVDQLLNIIRVFSRHCEHLSIAVYSRNIVAGLILRCMNQLRSLKVYVQEHGHNMHISKQWLTDQNSDFHNLDYYLVSNGHEYSFWFGRRYL</sequence>
<gene>
    <name evidence="1" type="ORF">XAT740_LOCUS40291</name>
</gene>
<protein>
    <recommendedName>
        <fullName evidence="3">F-box domain-containing protein</fullName>
    </recommendedName>
</protein>
<name>A0A815TYB4_ADIRI</name>
<evidence type="ECO:0008006" key="3">
    <source>
        <dbReference type="Google" id="ProtNLM"/>
    </source>
</evidence>
<accession>A0A815TYB4</accession>
<organism evidence="1 2">
    <name type="scientific">Adineta ricciae</name>
    <name type="common">Rotifer</name>
    <dbReference type="NCBI Taxonomy" id="249248"/>
    <lineage>
        <taxon>Eukaryota</taxon>
        <taxon>Metazoa</taxon>
        <taxon>Spiralia</taxon>
        <taxon>Gnathifera</taxon>
        <taxon>Rotifera</taxon>
        <taxon>Eurotatoria</taxon>
        <taxon>Bdelloidea</taxon>
        <taxon>Adinetida</taxon>
        <taxon>Adinetidae</taxon>
        <taxon>Adineta</taxon>
    </lineage>
</organism>
<evidence type="ECO:0000313" key="1">
    <source>
        <dbReference type="EMBL" id="CAF1512371.1"/>
    </source>
</evidence>
<evidence type="ECO:0000313" key="2">
    <source>
        <dbReference type="Proteomes" id="UP000663828"/>
    </source>
</evidence>
<reference evidence="1" key="1">
    <citation type="submission" date="2021-02" db="EMBL/GenBank/DDBJ databases">
        <authorList>
            <person name="Nowell W R."/>
        </authorList>
    </citation>
    <scope>NUCLEOTIDE SEQUENCE</scope>
</reference>